<organism evidence="3 4">
    <name type="scientific">Jannaschia ovalis</name>
    <dbReference type="NCBI Taxonomy" id="3038773"/>
    <lineage>
        <taxon>Bacteria</taxon>
        <taxon>Pseudomonadati</taxon>
        <taxon>Pseudomonadota</taxon>
        <taxon>Alphaproteobacteria</taxon>
        <taxon>Rhodobacterales</taxon>
        <taxon>Roseobacteraceae</taxon>
        <taxon>Jannaschia</taxon>
    </lineage>
</organism>
<dbReference type="Gene3D" id="3.50.50.60">
    <property type="entry name" value="FAD/NAD(P)-binding domain"/>
    <property type="match status" value="4"/>
</dbReference>
<dbReference type="SUPFAM" id="SSF51971">
    <property type="entry name" value="Nucleotide-binding domain"/>
    <property type="match status" value="1"/>
</dbReference>
<dbReference type="Pfam" id="PF07992">
    <property type="entry name" value="Pyr_redox_2"/>
    <property type="match status" value="2"/>
</dbReference>
<accession>A0ABY8LAF8</accession>
<feature type="domain" description="FAD/NAD(P)-binding" evidence="1">
    <location>
        <begin position="151"/>
        <end position="355"/>
    </location>
</feature>
<keyword evidence="4" id="KW-1185">Reference proteome</keyword>
<dbReference type="Gene3D" id="1.10.1060.10">
    <property type="entry name" value="Alpha-helical ferredoxin"/>
    <property type="match status" value="1"/>
</dbReference>
<dbReference type="EMBL" id="CP122537">
    <property type="protein sequence ID" value="WGH77143.1"/>
    <property type="molecule type" value="Genomic_DNA"/>
</dbReference>
<evidence type="ECO:0000259" key="2">
    <source>
        <dbReference type="Pfam" id="PF14691"/>
    </source>
</evidence>
<dbReference type="Pfam" id="PF14691">
    <property type="entry name" value="Fer4_20"/>
    <property type="match status" value="1"/>
</dbReference>
<dbReference type="InterPro" id="IPR023753">
    <property type="entry name" value="FAD/NAD-binding_dom"/>
</dbReference>
<dbReference type="PRINTS" id="PR00419">
    <property type="entry name" value="ADXRDTASE"/>
</dbReference>
<evidence type="ECO:0000313" key="3">
    <source>
        <dbReference type="EMBL" id="WGH77143.1"/>
    </source>
</evidence>
<protein>
    <submittedName>
        <fullName evidence="3">NAD(P)-dependent oxidoreductase</fullName>
    </submittedName>
</protein>
<feature type="domain" description="FAD/NAD(P)-binding" evidence="1">
    <location>
        <begin position="412"/>
        <end position="488"/>
    </location>
</feature>
<dbReference type="InterPro" id="IPR009051">
    <property type="entry name" value="Helical_ferredxn"/>
</dbReference>
<dbReference type="SUPFAM" id="SSF46548">
    <property type="entry name" value="alpha-helical ferredoxin"/>
    <property type="match status" value="1"/>
</dbReference>
<dbReference type="InterPro" id="IPR028261">
    <property type="entry name" value="DPD_II"/>
</dbReference>
<evidence type="ECO:0000259" key="1">
    <source>
        <dbReference type="Pfam" id="PF07992"/>
    </source>
</evidence>
<dbReference type="PANTHER" id="PTHR42783">
    <property type="entry name" value="GLUTAMATE SYNTHASE [NADPH] SMALL CHAIN"/>
    <property type="match status" value="1"/>
</dbReference>
<name>A0ABY8LAF8_9RHOB</name>
<feature type="domain" description="Dihydroprymidine dehydrogenase" evidence="2">
    <location>
        <begin position="26"/>
        <end position="136"/>
    </location>
</feature>
<proteinExistence type="predicted"/>
<dbReference type="InterPro" id="IPR036188">
    <property type="entry name" value="FAD/NAD-bd_sf"/>
</dbReference>
<gene>
    <name evidence="3" type="ORF">P8627_08710</name>
</gene>
<evidence type="ECO:0000313" key="4">
    <source>
        <dbReference type="Proteomes" id="UP001243420"/>
    </source>
</evidence>
<dbReference type="RefSeq" id="WP_279963713.1">
    <property type="nucleotide sequence ID" value="NZ_CP122537.1"/>
</dbReference>
<dbReference type="SUPFAM" id="SSF51905">
    <property type="entry name" value="FAD/NAD(P)-binding domain"/>
    <property type="match status" value="1"/>
</dbReference>
<reference evidence="3 4" key="1">
    <citation type="submission" date="2023-04" db="EMBL/GenBank/DDBJ databases">
        <title>Jannaschia ovalis sp. nov., a marine bacterium isolated from sea tidal flat.</title>
        <authorList>
            <person name="Kwon D.Y."/>
            <person name="Kim J.-J."/>
        </authorList>
    </citation>
    <scope>NUCLEOTIDE SEQUENCE [LARGE SCALE GENOMIC DNA]</scope>
    <source>
        <strain evidence="3 4">GRR-S6-38</strain>
    </source>
</reference>
<dbReference type="Proteomes" id="UP001243420">
    <property type="component" value="Chromosome"/>
</dbReference>
<dbReference type="PANTHER" id="PTHR42783:SF3">
    <property type="entry name" value="GLUTAMATE SYNTHASE [NADPH] SMALL CHAIN-RELATED"/>
    <property type="match status" value="1"/>
</dbReference>
<sequence>MAGNKMLQFVTVPRATPEKRGVEDRKDDFGEIYREFAAERAAEQAARCSQCGVPYCQSHCPLHNNIPDWLRLTAEGRLREAYDISQITNTFPEICGRICPQDRLCEGNCVIEQSGHGTVTIGAVEKYITDTAFEEGWVEPIRPQSERPESVGIIGGGPGGLAAADMLRRAGVQVTVYDRYDRAGGLLSYGIPGFKLEKEIVERRNRQLEDGGVRFALGVEVGRDITFAEIRDKHDAVVIATGVYKSRELEGHNHDASGIVRAIDYLTASSKKYFGDAVPEFDSGELNADGKRVVVIGGGDTAMDCVRTAIRQGATSVKCLYRRDRANMPGSQREVQNAEEEGVEFVWLTAPAGFEVGAGEAMKGGPAIDLRVSEAETVGHPVAVAGGAPVAGVRVQRMKLGEADATGRQRPEIIEGADYVEDADLVVKALGFEPEDLPTLWEEPELEVTRWGTIRADFRTHETGLEGVYAVGDIVRGASLVVWAIRDGREAAEAILDRFAAAQASVAAE</sequence>